<dbReference type="eggNOG" id="ENOG502S9GG">
    <property type="taxonomic scope" value="Eukaryota"/>
</dbReference>
<dbReference type="AlphaFoldDB" id="L1ICI3"/>
<keyword evidence="7" id="KW-1185">Reference proteome</keyword>
<dbReference type="GO" id="GO:0009507">
    <property type="term" value="C:chloroplast"/>
    <property type="evidence" value="ECO:0007669"/>
    <property type="project" value="UniProtKB-SubCell"/>
</dbReference>
<organism evidence="5">
    <name type="scientific">Guillardia theta (strain CCMP2712)</name>
    <name type="common">Cryptophyte</name>
    <dbReference type="NCBI Taxonomy" id="905079"/>
    <lineage>
        <taxon>Eukaryota</taxon>
        <taxon>Cryptophyceae</taxon>
        <taxon>Pyrenomonadales</taxon>
        <taxon>Geminigeraceae</taxon>
        <taxon>Guillardia</taxon>
    </lineage>
</organism>
<dbReference type="PaxDb" id="55529-EKX33961"/>
<evidence type="ECO:0000259" key="4">
    <source>
        <dbReference type="Pfam" id="PF00685"/>
    </source>
</evidence>
<evidence type="ECO:0000256" key="1">
    <source>
        <dbReference type="ARBA" id="ARBA00004229"/>
    </source>
</evidence>
<reference evidence="7" key="2">
    <citation type="submission" date="2012-11" db="EMBL/GenBank/DDBJ databases">
        <authorList>
            <person name="Kuo A."/>
            <person name="Curtis B.A."/>
            <person name="Tanifuji G."/>
            <person name="Burki F."/>
            <person name="Gruber A."/>
            <person name="Irimia M."/>
            <person name="Maruyama S."/>
            <person name="Arias M.C."/>
            <person name="Ball S.G."/>
            <person name="Gile G.H."/>
            <person name="Hirakawa Y."/>
            <person name="Hopkins J.F."/>
            <person name="Rensing S.A."/>
            <person name="Schmutz J."/>
            <person name="Symeonidi A."/>
            <person name="Elias M."/>
            <person name="Eveleigh R.J."/>
            <person name="Herman E.K."/>
            <person name="Klute M.J."/>
            <person name="Nakayama T."/>
            <person name="Obornik M."/>
            <person name="Reyes-Prieto A."/>
            <person name="Armbrust E.V."/>
            <person name="Aves S.J."/>
            <person name="Beiko R.G."/>
            <person name="Coutinho P."/>
            <person name="Dacks J.B."/>
            <person name="Durnford D.G."/>
            <person name="Fast N.M."/>
            <person name="Green B.R."/>
            <person name="Grisdale C."/>
            <person name="Hempe F."/>
            <person name="Henrissat B."/>
            <person name="Hoppner M.P."/>
            <person name="Ishida K.-I."/>
            <person name="Kim E."/>
            <person name="Koreny L."/>
            <person name="Kroth P.G."/>
            <person name="Liu Y."/>
            <person name="Malik S.-B."/>
            <person name="Maier U.G."/>
            <person name="McRose D."/>
            <person name="Mock T."/>
            <person name="Neilson J.A."/>
            <person name="Onodera N.T."/>
            <person name="Poole A.M."/>
            <person name="Pritham E.J."/>
            <person name="Richards T.A."/>
            <person name="Rocap G."/>
            <person name="Roy S.W."/>
            <person name="Sarai C."/>
            <person name="Schaack S."/>
            <person name="Shirato S."/>
            <person name="Slamovits C.H."/>
            <person name="Spencer D.F."/>
            <person name="Suzuki S."/>
            <person name="Worden A.Z."/>
            <person name="Zauner S."/>
            <person name="Barry K."/>
            <person name="Bell C."/>
            <person name="Bharti A.K."/>
            <person name="Crow J.A."/>
            <person name="Grimwood J."/>
            <person name="Kramer R."/>
            <person name="Lindquist E."/>
            <person name="Lucas S."/>
            <person name="Salamov A."/>
            <person name="McFadden G.I."/>
            <person name="Lane C.E."/>
            <person name="Keeling P.J."/>
            <person name="Gray M.W."/>
            <person name="Grigoriev I.V."/>
            <person name="Archibald J.M."/>
        </authorList>
    </citation>
    <scope>NUCLEOTIDE SEQUENCE</scope>
    <source>
        <strain evidence="7">CCMP2712</strain>
    </source>
</reference>
<feature type="domain" description="Sulfotransferase" evidence="4">
    <location>
        <begin position="2"/>
        <end position="111"/>
    </location>
</feature>
<dbReference type="InterPro" id="IPR000863">
    <property type="entry name" value="Sulfotransferase_dom"/>
</dbReference>
<dbReference type="RefSeq" id="XP_005820941.1">
    <property type="nucleotide sequence ID" value="XM_005820884.1"/>
</dbReference>
<dbReference type="EMBL" id="JH993123">
    <property type="protein sequence ID" value="EKX33961.1"/>
    <property type="molecule type" value="Genomic_DNA"/>
</dbReference>
<protein>
    <recommendedName>
        <fullName evidence="4">Sulfotransferase domain-containing protein</fullName>
    </recommendedName>
</protein>
<dbReference type="GeneID" id="17290704"/>
<dbReference type="KEGG" id="gtt:GUITHDRAFT_43936"/>
<dbReference type="GO" id="GO:0008146">
    <property type="term" value="F:sulfotransferase activity"/>
    <property type="evidence" value="ECO:0007669"/>
    <property type="project" value="InterPro"/>
</dbReference>
<comment type="similarity">
    <text evidence="2">Belongs to the sulfotransferase 1 family.</text>
</comment>
<feature type="non-terminal residue" evidence="5">
    <location>
        <position position="112"/>
    </location>
</feature>
<evidence type="ECO:0000256" key="2">
    <source>
        <dbReference type="ARBA" id="ARBA00005771"/>
    </source>
</evidence>
<dbReference type="InterPro" id="IPR027417">
    <property type="entry name" value="P-loop_NTPase"/>
</dbReference>
<comment type="subcellular location">
    <subcellularLocation>
        <location evidence="1">Plastid</location>
        <location evidence="1">Chloroplast</location>
    </subcellularLocation>
</comment>
<dbReference type="Gene3D" id="3.40.50.300">
    <property type="entry name" value="P-loop containing nucleotide triphosphate hydrolases"/>
    <property type="match status" value="1"/>
</dbReference>
<keyword evidence="3" id="KW-0808">Transferase</keyword>
<name>L1ICI3_GUITC</name>
<dbReference type="HOGENOM" id="CLU_1997188_0_0_1"/>
<dbReference type="EnsemblProtists" id="EKX33961">
    <property type="protein sequence ID" value="EKX33961"/>
    <property type="gene ID" value="GUITHDRAFT_43936"/>
</dbReference>
<evidence type="ECO:0000256" key="3">
    <source>
        <dbReference type="ARBA" id="ARBA00022679"/>
    </source>
</evidence>
<dbReference type="SUPFAM" id="SSF52540">
    <property type="entry name" value="P-loop containing nucleoside triphosphate hydrolases"/>
    <property type="match status" value="1"/>
</dbReference>
<gene>
    <name evidence="5" type="ORF">GUITHDRAFT_43936</name>
</gene>
<proteinExistence type="inferred from homology"/>
<dbReference type="Proteomes" id="UP000011087">
    <property type="component" value="Unassembled WGS sequence"/>
</dbReference>
<sequence>LYFGYAKSWWKFRNEPNVLLMHYNDMRKDLRGGVKKIAKFVDVELNEEELDRVTEKCGFDHMKKIQDKFNYLLWGNDQFKSQVMCGTHYCRSDKEGSVIQKGKVGSGKNFFT</sequence>
<dbReference type="PANTHER" id="PTHR11783">
    <property type="entry name" value="SULFOTRANSFERASE SULT"/>
    <property type="match status" value="1"/>
</dbReference>
<dbReference type="OrthoDB" id="205623at2759"/>
<dbReference type="Pfam" id="PF00685">
    <property type="entry name" value="Sulfotransfer_1"/>
    <property type="match status" value="1"/>
</dbReference>
<evidence type="ECO:0000313" key="6">
    <source>
        <dbReference type="EnsemblProtists" id="EKX33961"/>
    </source>
</evidence>
<evidence type="ECO:0000313" key="7">
    <source>
        <dbReference type="Proteomes" id="UP000011087"/>
    </source>
</evidence>
<dbReference type="OMA" id="NDTIRWG"/>
<evidence type="ECO:0000313" key="5">
    <source>
        <dbReference type="EMBL" id="EKX33961.1"/>
    </source>
</evidence>
<reference evidence="6" key="3">
    <citation type="submission" date="2015-06" db="UniProtKB">
        <authorList>
            <consortium name="EnsemblProtists"/>
        </authorList>
    </citation>
    <scope>IDENTIFICATION</scope>
</reference>
<reference evidence="5 7" key="1">
    <citation type="journal article" date="2012" name="Nature">
        <title>Algal genomes reveal evolutionary mosaicism and the fate of nucleomorphs.</title>
        <authorList>
            <consortium name="DOE Joint Genome Institute"/>
            <person name="Curtis B.A."/>
            <person name="Tanifuji G."/>
            <person name="Burki F."/>
            <person name="Gruber A."/>
            <person name="Irimia M."/>
            <person name="Maruyama S."/>
            <person name="Arias M.C."/>
            <person name="Ball S.G."/>
            <person name="Gile G.H."/>
            <person name="Hirakawa Y."/>
            <person name="Hopkins J.F."/>
            <person name="Kuo A."/>
            <person name="Rensing S.A."/>
            <person name="Schmutz J."/>
            <person name="Symeonidi A."/>
            <person name="Elias M."/>
            <person name="Eveleigh R.J."/>
            <person name="Herman E.K."/>
            <person name="Klute M.J."/>
            <person name="Nakayama T."/>
            <person name="Obornik M."/>
            <person name="Reyes-Prieto A."/>
            <person name="Armbrust E.V."/>
            <person name="Aves S.J."/>
            <person name="Beiko R.G."/>
            <person name="Coutinho P."/>
            <person name="Dacks J.B."/>
            <person name="Durnford D.G."/>
            <person name="Fast N.M."/>
            <person name="Green B.R."/>
            <person name="Grisdale C.J."/>
            <person name="Hempel F."/>
            <person name="Henrissat B."/>
            <person name="Hoppner M.P."/>
            <person name="Ishida K."/>
            <person name="Kim E."/>
            <person name="Koreny L."/>
            <person name="Kroth P.G."/>
            <person name="Liu Y."/>
            <person name="Malik S.B."/>
            <person name="Maier U.G."/>
            <person name="McRose D."/>
            <person name="Mock T."/>
            <person name="Neilson J.A."/>
            <person name="Onodera N.T."/>
            <person name="Poole A.M."/>
            <person name="Pritham E.J."/>
            <person name="Richards T.A."/>
            <person name="Rocap G."/>
            <person name="Roy S.W."/>
            <person name="Sarai C."/>
            <person name="Schaack S."/>
            <person name="Shirato S."/>
            <person name="Slamovits C.H."/>
            <person name="Spencer D.F."/>
            <person name="Suzuki S."/>
            <person name="Worden A.Z."/>
            <person name="Zauner S."/>
            <person name="Barry K."/>
            <person name="Bell C."/>
            <person name="Bharti A.K."/>
            <person name="Crow J.A."/>
            <person name="Grimwood J."/>
            <person name="Kramer R."/>
            <person name="Lindquist E."/>
            <person name="Lucas S."/>
            <person name="Salamov A."/>
            <person name="McFadden G.I."/>
            <person name="Lane C.E."/>
            <person name="Keeling P.J."/>
            <person name="Gray M.W."/>
            <person name="Grigoriev I.V."/>
            <person name="Archibald J.M."/>
        </authorList>
    </citation>
    <scope>NUCLEOTIDE SEQUENCE</scope>
    <source>
        <strain evidence="5 7">CCMP2712</strain>
    </source>
</reference>
<feature type="non-terminal residue" evidence="5">
    <location>
        <position position="1"/>
    </location>
</feature>
<accession>L1ICI3</accession>